<dbReference type="PANTHER" id="PTHR11280">
    <property type="entry name" value="GLUCOSAMINE-6-PHOSPHATE ISOMERASE"/>
    <property type="match status" value="1"/>
</dbReference>
<dbReference type="GO" id="GO:0006043">
    <property type="term" value="P:glucosamine catabolic process"/>
    <property type="evidence" value="ECO:0007669"/>
    <property type="project" value="TreeGrafter"/>
</dbReference>
<evidence type="ECO:0000313" key="3">
    <source>
        <dbReference type="Proteomes" id="UP000278351"/>
    </source>
</evidence>
<protein>
    <submittedName>
        <fullName evidence="2">Glucosamine-6-phosphate deaminase</fullName>
    </submittedName>
</protein>
<dbReference type="GO" id="GO:0006046">
    <property type="term" value="P:N-acetylglucosamine catabolic process"/>
    <property type="evidence" value="ECO:0007669"/>
    <property type="project" value="TreeGrafter"/>
</dbReference>
<dbReference type="Pfam" id="PF01182">
    <property type="entry name" value="Glucosamine_iso"/>
    <property type="match status" value="1"/>
</dbReference>
<proteinExistence type="predicted"/>
<dbReference type="RefSeq" id="WP_123846973.1">
    <property type="nucleotide sequence ID" value="NZ_RPDH01000002.1"/>
</dbReference>
<sequence>MKQVDNLQVHLYETRQQMGEAAAAMAADRIRLLLQEKETLNIVFAAAPSQQEFLEALAADASIEWERINAFHMDEYIGLEATAPQGFGNFLRERIFSKVPFRSVHYLNGNAPDIQQECERYATLLRKGVDIVNMGIGENTHIAFNDPHVADFSDPQLVKVVDLDYACRQQQVNDGCFETFAQVPTHALTLTVPALMQASYVFCMVPGPNKAAAVKHTLFDGISEKYPSTVLRRHPRAVLFVDKDSAAQSFDRLALLS</sequence>
<evidence type="ECO:0000313" key="2">
    <source>
        <dbReference type="EMBL" id="RPE07973.1"/>
    </source>
</evidence>
<dbReference type="InterPro" id="IPR004547">
    <property type="entry name" value="Glucosamine6P_isomerase"/>
</dbReference>
<keyword evidence="3" id="KW-1185">Reference proteome</keyword>
<name>A0A3N4PH01_9BACT</name>
<dbReference type="GO" id="GO:0005975">
    <property type="term" value="P:carbohydrate metabolic process"/>
    <property type="evidence" value="ECO:0007669"/>
    <property type="project" value="InterPro"/>
</dbReference>
<organism evidence="2 3">
    <name type="scientific">Chitinophaga lutea</name>
    <dbReference type="NCBI Taxonomy" id="2488634"/>
    <lineage>
        <taxon>Bacteria</taxon>
        <taxon>Pseudomonadati</taxon>
        <taxon>Bacteroidota</taxon>
        <taxon>Chitinophagia</taxon>
        <taxon>Chitinophagales</taxon>
        <taxon>Chitinophagaceae</taxon>
        <taxon>Chitinophaga</taxon>
    </lineage>
</organism>
<dbReference type="AlphaFoldDB" id="A0A3N4PH01"/>
<feature type="domain" description="Glucosamine/galactosamine-6-phosphate isomerase" evidence="1">
    <location>
        <begin position="14"/>
        <end position="232"/>
    </location>
</feature>
<dbReference type="PANTHER" id="PTHR11280:SF6">
    <property type="entry name" value="GLUCOSAMINE-6-PHOSPHATE ISOMERASE NAGB"/>
    <property type="match status" value="1"/>
</dbReference>
<dbReference type="GO" id="GO:0042802">
    <property type="term" value="F:identical protein binding"/>
    <property type="evidence" value="ECO:0007669"/>
    <property type="project" value="TreeGrafter"/>
</dbReference>
<dbReference type="GO" id="GO:0004342">
    <property type="term" value="F:glucosamine-6-phosphate deaminase activity"/>
    <property type="evidence" value="ECO:0007669"/>
    <property type="project" value="InterPro"/>
</dbReference>
<dbReference type="OrthoDB" id="9791139at2"/>
<dbReference type="Proteomes" id="UP000278351">
    <property type="component" value="Unassembled WGS sequence"/>
</dbReference>
<dbReference type="SUPFAM" id="SSF100950">
    <property type="entry name" value="NagB/RpiA/CoA transferase-like"/>
    <property type="match status" value="1"/>
</dbReference>
<comment type="caution">
    <text evidence="2">The sequence shown here is derived from an EMBL/GenBank/DDBJ whole genome shotgun (WGS) entry which is preliminary data.</text>
</comment>
<dbReference type="CDD" id="cd01399">
    <property type="entry name" value="GlcN6P_deaminase"/>
    <property type="match status" value="1"/>
</dbReference>
<dbReference type="GO" id="GO:0005737">
    <property type="term" value="C:cytoplasm"/>
    <property type="evidence" value="ECO:0007669"/>
    <property type="project" value="TreeGrafter"/>
</dbReference>
<reference evidence="2 3" key="1">
    <citation type="submission" date="2018-11" db="EMBL/GenBank/DDBJ databases">
        <title>Chitinophaga lutea sp.nov., isolate from arsenic contaminated soil.</title>
        <authorList>
            <person name="Zong Y."/>
        </authorList>
    </citation>
    <scope>NUCLEOTIDE SEQUENCE [LARGE SCALE GENOMIC DNA]</scope>
    <source>
        <strain evidence="2 3">ZY74</strain>
    </source>
</reference>
<gene>
    <name evidence="2" type="ORF">EGT74_12920</name>
</gene>
<dbReference type="InterPro" id="IPR037171">
    <property type="entry name" value="NagB/RpiA_transferase-like"/>
</dbReference>
<accession>A0A3N4PH01</accession>
<dbReference type="InterPro" id="IPR006148">
    <property type="entry name" value="Glc/Gal-6P_isomerase"/>
</dbReference>
<dbReference type="GO" id="GO:0019262">
    <property type="term" value="P:N-acetylneuraminate catabolic process"/>
    <property type="evidence" value="ECO:0007669"/>
    <property type="project" value="TreeGrafter"/>
</dbReference>
<dbReference type="Gene3D" id="3.40.50.1360">
    <property type="match status" value="1"/>
</dbReference>
<evidence type="ECO:0000259" key="1">
    <source>
        <dbReference type="Pfam" id="PF01182"/>
    </source>
</evidence>
<dbReference type="EMBL" id="RPDH01000002">
    <property type="protein sequence ID" value="RPE07973.1"/>
    <property type="molecule type" value="Genomic_DNA"/>
</dbReference>